<dbReference type="Proteomes" id="UP000256661">
    <property type="component" value="Unassembled WGS sequence"/>
</dbReference>
<dbReference type="AlphaFoldDB" id="A0A3D9SRN1"/>
<sequence length="232" mass="24795">MQLPRIIIAAVFFVIGLLIAVPALLRTTSADSNASQTPSPSTSASPVGGTSDPSPSARPSGSRSPSRSPSPTRTSAPSRPALPALPLTVSIGRVSCPDRTIRVTIRNRTRIVHDFTLETDGSTAPKGDRIAAGQSRTVELTLREDRRTRVTVTWRNEPVVTVTRTANCRSRSPVAGDPSPDDRLPHTGADSDVLWARAATGLAAMVTGVIIVWYGGVWPRRREQVFAKRTGD</sequence>
<dbReference type="OrthoDB" id="3529451at2"/>
<organism evidence="3 4">
    <name type="scientific">Thermomonospora umbrina</name>
    <dbReference type="NCBI Taxonomy" id="111806"/>
    <lineage>
        <taxon>Bacteria</taxon>
        <taxon>Bacillati</taxon>
        <taxon>Actinomycetota</taxon>
        <taxon>Actinomycetes</taxon>
        <taxon>Streptosporangiales</taxon>
        <taxon>Thermomonosporaceae</taxon>
        <taxon>Thermomonospora</taxon>
    </lineage>
</organism>
<feature type="compositionally biased region" description="Low complexity" evidence="1">
    <location>
        <begin position="32"/>
        <end position="84"/>
    </location>
</feature>
<keyword evidence="2" id="KW-1133">Transmembrane helix</keyword>
<protein>
    <submittedName>
        <fullName evidence="3">Uncharacterized protein</fullName>
    </submittedName>
</protein>
<keyword evidence="4" id="KW-1185">Reference proteome</keyword>
<comment type="caution">
    <text evidence="3">The sequence shown here is derived from an EMBL/GenBank/DDBJ whole genome shotgun (WGS) entry which is preliminary data.</text>
</comment>
<proteinExistence type="predicted"/>
<name>A0A3D9SRN1_9ACTN</name>
<evidence type="ECO:0000313" key="3">
    <source>
        <dbReference type="EMBL" id="REE98626.1"/>
    </source>
</evidence>
<keyword evidence="2" id="KW-0472">Membrane</keyword>
<feature type="transmembrane region" description="Helical" evidence="2">
    <location>
        <begin position="194"/>
        <end position="214"/>
    </location>
</feature>
<evidence type="ECO:0000313" key="4">
    <source>
        <dbReference type="Proteomes" id="UP000256661"/>
    </source>
</evidence>
<feature type="region of interest" description="Disordered" evidence="1">
    <location>
        <begin position="29"/>
        <end position="84"/>
    </location>
</feature>
<dbReference type="RefSeq" id="WP_116024057.1">
    <property type="nucleotide sequence ID" value="NZ_QTTT01000001.1"/>
</dbReference>
<gene>
    <name evidence="3" type="ORF">DFJ69_4118</name>
</gene>
<evidence type="ECO:0000256" key="2">
    <source>
        <dbReference type="SAM" id="Phobius"/>
    </source>
</evidence>
<reference evidence="3 4" key="1">
    <citation type="submission" date="2018-08" db="EMBL/GenBank/DDBJ databases">
        <title>Sequencing the genomes of 1000 actinobacteria strains.</title>
        <authorList>
            <person name="Klenk H.-P."/>
        </authorList>
    </citation>
    <scope>NUCLEOTIDE SEQUENCE [LARGE SCALE GENOMIC DNA]</scope>
    <source>
        <strain evidence="3 4">DSM 43927</strain>
    </source>
</reference>
<dbReference type="EMBL" id="QTTT01000001">
    <property type="protein sequence ID" value="REE98626.1"/>
    <property type="molecule type" value="Genomic_DNA"/>
</dbReference>
<keyword evidence="2" id="KW-0812">Transmembrane</keyword>
<evidence type="ECO:0000256" key="1">
    <source>
        <dbReference type="SAM" id="MobiDB-lite"/>
    </source>
</evidence>
<accession>A0A3D9SRN1</accession>